<dbReference type="GO" id="GO:0016758">
    <property type="term" value="F:hexosyltransferase activity"/>
    <property type="evidence" value="ECO:0007669"/>
    <property type="project" value="InterPro"/>
</dbReference>
<feature type="transmembrane region" description="Helical" evidence="8">
    <location>
        <begin position="137"/>
        <end position="156"/>
    </location>
</feature>
<protein>
    <submittedName>
        <fullName evidence="9">DUF2029 domain-containing protein</fullName>
    </submittedName>
</protein>
<feature type="transmembrane region" description="Helical" evidence="8">
    <location>
        <begin position="190"/>
        <end position="208"/>
    </location>
</feature>
<feature type="transmembrane region" description="Helical" evidence="8">
    <location>
        <begin position="163"/>
        <end position="184"/>
    </location>
</feature>
<feature type="transmembrane region" description="Helical" evidence="8">
    <location>
        <begin position="276"/>
        <end position="294"/>
    </location>
</feature>
<name>A0AAW5HUL7_9CORY</name>
<sequence>MVKQVSLWVWVLVGVLAAASGLSEVFGSAARGELLDVGVFRDAGNALISGADLYDDFPTRSGFRFIYPPFAALLFVPLTWMPEPVMDMVWTLATMVCVALISWLALRRLDVKVTPLVLVGVIAWSLAIDPLQANFFFGQINVFLFALVVVDALGLLPRQLRGVGVGIAAGIKITPAAFAILFLVKKDWASVARAAGTFVGTILIGVLMRPAETWYYFTDEFFNTDRGGNAMYPPNQALSGLFARAGLDAPTGVIFLVFALLTGLGAWYLLRRGLDVHALFFVALGISVGGPYAVSHHFSCVMLAVPLIFAAVPSVWKLAYVLYVAVLFVPSYQLYPEVDAYSFSTPLWYMGNLIGLASLAMWAALLLERWFPAESKLIAHQNVPAYSGT</sequence>
<evidence type="ECO:0000256" key="5">
    <source>
        <dbReference type="ARBA" id="ARBA00022989"/>
    </source>
</evidence>
<evidence type="ECO:0000256" key="3">
    <source>
        <dbReference type="ARBA" id="ARBA00022679"/>
    </source>
</evidence>
<dbReference type="RefSeq" id="WP_252931435.1">
    <property type="nucleotide sequence ID" value="NZ_JAEUWV010000008.1"/>
</dbReference>
<evidence type="ECO:0000256" key="8">
    <source>
        <dbReference type="SAM" id="Phobius"/>
    </source>
</evidence>
<dbReference type="Proteomes" id="UP001205920">
    <property type="component" value="Unassembled WGS sequence"/>
</dbReference>
<feature type="transmembrane region" description="Helical" evidence="8">
    <location>
        <begin position="113"/>
        <end position="131"/>
    </location>
</feature>
<feature type="transmembrane region" description="Helical" evidence="8">
    <location>
        <begin position="348"/>
        <end position="367"/>
    </location>
</feature>
<evidence type="ECO:0000313" key="10">
    <source>
        <dbReference type="Proteomes" id="UP001205920"/>
    </source>
</evidence>
<evidence type="ECO:0000256" key="2">
    <source>
        <dbReference type="ARBA" id="ARBA00022475"/>
    </source>
</evidence>
<keyword evidence="10" id="KW-1185">Reference proteome</keyword>
<evidence type="ECO:0000256" key="6">
    <source>
        <dbReference type="ARBA" id="ARBA00023136"/>
    </source>
</evidence>
<gene>
    <name evidence="9" type="ORF">JMN37_06780</name>
</gene>
<proteinExistence type="inferred from homology"/>
<comment type="subcellular location">
    <subcellularLocation>
        <location evidence="1">Cell membrane</location>
        <topology evidence="1">Multi-pass membrane protein</topology>
    </subcellularLocation>
</comment>
<reference evidence="9 10" key="1">
    <citation type="submission" date="2021-01" db="EMBL/GenBank/DDBJ databases">
        <title>Identification and Characterization of Corynebacterium sp.</title>
        <authorList>
            <person name="Luo Q."/>
            <person name="Qu P."/>
            <person name="Chen Q."/>
        </authorList>
    </citation>
    <scope>NUCLEOTIDE SEQUENCE [LARGE SCALE GENOMIC DNA]</scope>
    <source>
        <strain evidence="9 10">MC-18</strain>
    </source>
</reference>
<dbReference type="GO" id="GO:0005886">
    <property type="term" value="C:plasma membrane"/>
    <property type="evidence" value="ECO:0007669"/>
    <property type="project" value="UniProtKB-SubCell"/>
</dbReference>
<feature type="transmembrane region" description="Helical" evidence="8">
    <location>
        <begin position="88"/>
        <end position="106"/>
    </location>
</feature>
<keyword evidence="4 8" id="KW-0812">Transmembrane</keyword>
<feature type="transmembrane region" description="Helical" evidence="8">
    <location>
        <begin position="252"/>
        <end position="270"/>
    </location>
</feature>
<keyword evidence="6 8" id="KW-0472">Membrane</keyword>
<keyword evidence="3" id="KW-0808">Transferase</keyword>
<evidence type="ECO:0000256" key="7">
    <source>
        <dbReference type="ARBA" id="ARBA00024033"/>
    </source>
</evidence>
<accession>A0AAW5HUL7</accession>
<dbReference type="InterPro" id="IPR018584">
    <property type="entry name" value="GT87"/>
</dbReference>
<keyword evidence="5 8" id="KW-1133">Transmembrane helix</keyword>
<comment type="similarity">
    <text evidence="7">Belongs to the glycosyltransferase 87 family.</text>
</comment>
<dbReference type="EMBL" id="JAEUWV010000008">
    <property type="protein sequence ID" value="MCO6394680.1"/>
    <property type="molecule type" value="Genomic_DNA"/>
</dbReference>
<evidence type="ECO:0000256" key="4">
    <source>
        <dbReference type="ARBA" id="ARBA00022692"/>
    </source>
</evidence>
<evidence type="ECO:0000256" key="1">
    <source>
        <dbReference type="ARBA" id="ARBA00004651"/>
    </source>
</evidence>
<dbReference type="Pfam" id="PF09594">
    <property type="entry name" value="GT87"/>
    <property type="match status" value="1"/>
</dbReference>
<keyword evidence="2" id="KW-1003">Cell membrane</keyword>
<evidence type="ECO:0000313" key="9">
    <source>
        <dbReference type="EMBL" id="MCO6394680.1"/>
    </source>
</evidence>
<organism evidence="9 10">
    <name type="scientific">Corynebacterium lipophilum</name>
    <dbReference type="NCBI Taxonomy" id="2804918"/>
    <lineage>
        <taxon>Bacteria</taxon>
        <taxon>Bacillati</taxon>
        <taxon>Actinomycetota</taxon>
        <taxon>Actinomycetes</taxon>
        <taxon>Mycobacteriales</taxon>
        <taxon>Corynebacteriaceae</taxon>
        <taxon>Corynebacterium</taxon>
    </lineage>
</organism>
<dbReference type="AlphaFoldDB" id="A0AAW5HUL7"/>
<comment type="caution">
    <text evidence="9">The sequence shown here is derived from an EMBL/GenBank/DDBJ whole genome shotgun (WGS) entry which is preliminary data.</text>
</comment>
<feature type="transmembrane region" description="Helical" evidence="8">
    <location>
        <begin position="301"/>
        <end position="328"/>
    </location>
</feature>